<evidence type="ECO:0000313" key="4">
    <source>
        <dbReference type="Proteomes" id="UP001365542"/>
    </source>
</evidence>
<name>A0AAV9XL16_9PEZI</name>
<dbReference type="Proteomes" id="UP001365542">
    <property type="component" value="Unassembled WGS sequence"/>
</dbReference>
<feature type="compositionally biased region" description="Basic residues" evidence="1">
    <location>
        <begin position="118"/>
        <end position="142"/>
    </location>
</feature>
<feature type="chain" id="PRO_5043362215" evidence="2">
    <location>
        <begin position="21"/>
        <end position="514"/>
    </location>
</feature>
<feature type="compositionally biased region" description="Low complexity" evidence="1">
    <location>
        <begin position="244"/>
        <end position="256"/>
    </location>
</feature>
<feature type="compositionally biased region" description="Basic residues" evidence="1">
    <location>
        <begin position="320"/>
        <end position="339"/>
    </location>
</feature>
<feature type="compositionally biased region" description="Low complexity" evidence="1">
    <location>
        <begin position="172"/>
        <end position="183"/>
    </location>
</feature>
<keyword evidence="2" id="KW-0732">Signal</keyword>
<reference evidence="3 4" key="1">
    <citation type="submission" date="2019-10" db="EMBL/GenBank/DDBJ databases">
        <authorList>
            <person name="Palmer J.M."/>
        </authorList>
    </citation>
    <scope>NUCLEOTIDE SEQUENCE [LARGE SCALE GENOMIC DNA]</scope>
    <source>
        <strain evidence="3 4">TWF694</strain>
    </source>
</reference>
<gene>
    <name evidence="3" type="ORF">TWF694_006602</name>
</gene>
<dbReference type="EMBL" id="JAVHJO010000002">
    <property type="protein sequence ID" value="KAK6542659.1"/>
    <property type="molecule type" value="Genomic_DNA"/>
</dbReference>
<evidence type="ECO:0000313" key="3">
    <source>
        <dbReference type="EMBL" id="KAK6542659.1"/>
    </source>
</evidence>
<feature type="compositionally biased region" description="Basic residues" evidence="1">
    <location>
        <begin position="446"/>
        <end position="469"/>
    </location>
</feature>
<feature type="compositionally biased region" description="Basic residues" evidence="1">
    <location>
        <begin position="381"/>
        <end position="400"/>
    </location>
</feature>
<feature type="region of interest" description="Disordered" evidence="1">
    <location>
        <begin position="115"/>
        <end position="514"/>
    </location>
</feature>
<comment type="caution">
    <text evidence="3">The sequence shown here is derived from an EMBL/GenBank/DDBJ whole genome shotgun (WGS) entry which is preliminary data.</text>
</comment>
<accession>A0AAV9XL16</accession>
<evidence type="ECO:0000256" key="1">
    <source>
        <dbReference type="SAM" id="MobiDB-lite"/>
    </source>
</evidence>
<feature type="compositionally biased region" description="Low complexity" evidence="1">
    <location>
        <begin position="368"/>
        <end position="380"/>
    </location>
</feature>
<dbReference type="AlphaFoldDB" id="A0AAV9XL16"/>
<feature type="signal peptide" evidence="2">
    <location>
        <begin position="1"/>
        <end position="20"/>
    </location>
</feature>
<feature type="compositionally biased region" description="Basic residues" evidence="1">
    <location>
        <begin position="188"/>
        <end position="214"/>
    </location>
</feature>
<feature type="compositionally biased region" description="Low complexity" evidence="1">
    <location>
        <begin position="489"/>
        <end position="505"/>
    </location>
</feature>
<keyword evidence="4" id="KW-1185">Reference proteome</keyword>
<protein>
    <submittedName>
        <fullName evidence="3">Uncharacterized protein</fullName>
    </submittedName>
</protein>
<feature type="compositionally biased region" description="Basic residues" evidence="1">
    <location>
        <begin position="257"/>
        <end position="278"/>
    </location>
</feature>
<evidence type="ECO:0000256" key="2">
    <source>
        <dbReference type="SAM" id="SignalP"/>
    </source>
</evidence>
<proteinExistence type="predicted"/>
<organism evidence="3 4">
    <name type="scientific">Orbilia ellipsospora</name>
    <dbReference type="NCBI Taxonomy" id="2528407"/>
    <lineage>
        <taxon>Eukaryota</taxon>
        <taxon>Fungi</taxon>
        <taxon>Dikarya</taxon>
        <taxon>Ascomycota</taxon>
        <taxon>Pezizomycotina</taxon>
        <taxon>Orbiliomycetes</taxon>
        <taxon>Orbiliales</taxon>
        <taxon>Orbiliaceae</taxon>
        <taxon>Orbilia</taxon>
    </lineage>
</organism>
<sequence>MRLTAAIAAAILTATSTVAGSHTAGHHGELQKVSPGGSITLEAGLTSCEISTHGDKTWDKTVATTTDDSKVVLTIPSGLVCSGSIKDNQNICGFKCTGDGHTRFGAFQLEGAVTKRANNNKKSHKGKGKGKGKAKAKGKKKAKNPDADLTQLQGTPNEIAPPDVSADDTDTDSTATATATPTPEVQNKLKRAAAKKPAAKKKGGKKKAAKKKKPANPDAGLTKLQGVPNLMADPDVSADDTDTDAAATPTPVVQNKLLKRANKKKGKKKGKAGKKKKPANPDKGLTKLQGTPNEIAPPEVDSEPEETATATPTPEVQNKLVKRANKKKKKKGGKKKAKKPNPDKGLTQLQGTPNEIAPPEVDSEPEEAATATPTPEVQNKLVKRANKKKNKKGGKKKAKKPNPDKGLKQLQGTPNEIAPPEVDSEPEEAAAATPTPTPTPVVQNRLLRRADKKKKEGKKHGAKKGKKKAPNPDKGLTQLQGTPNEMPDPVVSSAAPAVASATATPETKLRFHRY</sequence>